<keyword evidence="8" id="KW-1185">Reference proteome</keyword>
<name>A0A1M5CEK8_9FIRM</name>
<dbReference type="Proteomes" id="UP000184148">
    <property type="component" value="Unassembled WGS sequence"/>
</dbReference>
<dbReference type="NCBIfam" id="TIGR01730">
    <property type="entry name" value="RND_mfp"/>
    <property type="match status" value="1"/>
</dbReference>
<dbReference type="AlphaFoldDB" id="A0A1M5CEK8"/>
<proteinExistence type="inferred from homology"/>
<evidence type="ECO:0000256" key="1">
    <source>
        <dbReference type="ARBA" id="ARBA00009477"/>
    </source>
</evidence>
<dbReference type="GO" id="GO:0015562">
    <property type="term" value="F:efflux transmembrane transporter activity"/>
    <property type="evidence" value="ECO:0007669"/>
    <property type="project" value="TreeGrafter"/>
</dbReference>
<evidence type="ECO:0000313" key="7">
    <source>
        <dbReference type="EMBL" id="SHF53165.1"/>
    </source>
</evidence>
<keyword evidence="3" id="KW-1133">Transmembrane helix</keyword>
<dbReference type="Pfam" id="PF25989">
    <property type="entry name" value="YknX_C"/>
    <property type="match status" value="1"/>
</dbReference>
<dbReference type="Gene3D" id="2.40.30.170">
    <property type="match status" value="1"/>
</dbReference>
<dbReference type="Pfam" id="PF25917">
    <property type="entry name" value="BSH_RND"/>
    <property type="match status" value="1"/>
</dbReference>
<protein>
    <submittedName>
        <fullName evidence="7">RND family efflux transporter, MFP subunit</fullName>
    </submittedName>
</protein>
<dbReference type="InterPro" id="IPR058792">
    <property type="entry name" value="Beta-barrel_RND_2"/>
</dbReference>
<reference evidence="8" key="1">
    <citation type="submission" date="2016-11" db="EMBL/GenBank/DDBJ databases">
        <authorList>
            <person name="Varghese N."/>
            <person name="Submissions S."/>
        </authorList>
    </citation>
    <scope>NUCLEOTIDE SEQUENCE [LARGE SCALE GENOMIC DNA]</scope>
    <source>
        <strain evidence="8">DSM 12395</strain>
    </source>
</reference>
<sequence>MIAKNKRILVFTVIGITVLATAGLLIMKFKGDRGTRVPPVKKVPVETAQVKMGPISAGISYTGTVVSNNDSVISAKIMGSITSLPVKEGDRVKKGDILAVIDDSEYTGKINTLRQRVNTAELNYRFLDQQLSKYQQLFQAQAISEQNYLQYKLQRDIAASQLEEAKFALREVEVALENAYIKAPFDGIVNSLQSQLGDMASPGKPILTLSDTSRLKVQVRVTETDLEMIKENMEVVLASPLLPKNLKSKVAKIFPSAEPQARTTIVEVPVPEVVLKPGTSVDVSFLTGNKEKTLVVPTGAVEVTKAGSYVYLVKDGRAVKKPVTIGIKSDNMIEILEGINEDEEIITSNLSKVTDGKEVYVFKREGGAK</sequence>
<evidence type="ECO:0000259" key="6">
    <source>
        <dbReference type="Pfam" id="PF25989"/>
    </source>
</evidence>
<dbReference type="EMBL" id="FQUY01000031">
    <property type="protein sequence ID" value="SHF53165.1"/>
    <property type="molecule type" value="Genomic_DNA"/>
</dbReference>
<gene>
    <name evidence="7" type="ORF">SAMN02745133_02905</name>
</gene>
<dbReference type="Gene3D" id="2.40.50.100">
    <property type="match status" value="1"/>
</dbReference>
<comment type="similarity">
    <text evidence="1">Belongs to the membrane fusion protein (MFP) (TC 8.A.1) family.</text>
</comment>
<feature type="coiled-coil region" evidence="2">
    <location>
        <begin position="110"/>
        <end position="137"/>
    </location>
</feature>
<dbReference type="Gene3D" id="1.10.287.470">
    <property type="entry name" value="Helix hairpin bin"/>
    <property type="match status" value="1"/>
</dbReference>
<dbReference type="InterPro" id="IPR058625">
    <property type="entry name" value="MdtA-like_BSH"/>
</dbReference>
<feature type="domain" description="Multidrug resistance protein MdtA-like barrel-sandwich hybrid" evidence="4">
    <location>
        <begin position="73"/>
        <end position="205"/>
    </location>
</feature>
<dbReference type="InterPro" id="IPR006143">
    <property type="entry name" value="RND_pump_MFP"/>
</dbReference>
<keyword evidence="3" id="KW-0472">Membrane</keyword>
<dbReference type="PANTHER" id="PTHR30469">
    <property type="entry name" value="MULTIDRUG RESISTANCE PROTEIN MDTA"/>
    <property type="match status" value="1"/>
</dbReference>
<feature type="domain" description="YknX-like C-terminal permuted SH3-like" evidence="6">
    <location>
        <begin position="294"/>
        <end position="360"/>
    </location>
</feature>
<evidence type="ECO:0000256" key="3">
    <source>
        <dbReference type="SAM" id="Phobius"/>
    </source>
</evidence>
<feature type="domain" description="CusB-like beta-barrel" evidence="5">
    <location>
        <begin position="217"/>
        <end position="285"/>
    </location>
</feature>
<dbReference type="InterPro" id="IPR058637">
    <property type="entry name" value="YknX-like_C"/>
</dbReference>
<evidence type="ECO:0000259" key="5">
    <source>
        <dbReference type="Pfam" id="PF25954"/>
    </source>
</evidence>
<dbReference type="RefSeq" id="WP_073240076.1">
    <property type="nucleotide sequence ID" value="NZ_FQUY01000031.1"/>
</dbReference>
<keyword evidence="3" id="KW-0812">Transmembrane</keyword>
<dbReference type="STRING" id="1121429.SAMN02745133_02905"/>
<evidence type="ECO:0000259" key="4">
    <source>
        <dbReference type="Pfam" id="PF25917"/>
    </source>
</evidence>
<evidence type="ECO:0000313" key="8">
    <source>
        <dbReference type="Proteomes" id="UP000184148"/>
    </source>
</evidence>
<keyword evidence="2" id="KW-0175">Coiled coil</keyword>
<accession>A0A1M5CEK8</accession>
<dbReference type="GO" id="GO:1990281">
    <property type="term" value="C:efflux pump complex"/>
    <property type="evidence" value="ECO:0007669"/>
    <property type="project" value="TreeGrafter"/>
</dbReference>
<dbReference type="OrthoDB" id="9791520at2"/>
<dbReference type="PANTHER" id="PTHR30469:SF15">
    <property type="entry name" value="HLYD FAMILY OF SECRETION PROTEINS"/>
    <property type="match status" value="1"/>
</dbReference>
<dbReference type="Gene3D" id="2.40.420.20">
    <property type="match status" value="1"/>
</dbReference>
<evidence type="ECO:0000256" key="2">
    <source>
        <dbReference type="SAM" id="Coils"/>
    </source>
</evidence>
<dbReference type="SUPFAM" id="SSF111369">
    <property type="entry name" value="HlyD-like secretion proteins"/>
    <property type="match status" value="1"/>
</dbReference>
<organism evidence="7 8">
    <name type="scientific">Desulforamulus putei DSM 12395</name>
    <dbReference type="NCBI Taxonomy" id="1121429"/>
    <lineage>
        <taxon>Bacteria</taxon>
        <taxon>Bacillati</taxon>
        <taxon>Bacillota</taxon>
        <taxon>Clostridia</taxon>
        <taxon>Eubacteriales</taxon>
        <taxon>Peptococcaceae</taxon>
        <taxon>Desulforamulus</taxon>
    </lineage>
</organism>
<feature type="transmembrane region" description="Helical" evidence="3">
    <location>
        <begin position="7"/>
        <end position="27"/>
    </location>
</feature>
<dbReference type="Pfam" id="PF25954">
    <property type="entry name" value="Beta-barrel_RND_2"/>
    <property type="match status" value="1"/>
</dbReference>